<dbReference type="GO" id="GO:0002764">
    <property type="term" value="P:immune response-regulating signaling pathway"/>
    <property type="evidence" value="ECO:0007669"/>
    <property type="project" value="TreeGrafter"/>
</dbReference>
<dbReference type="SMART" id="SM00408">
    <property type="entry name" value="IGc2"/>
    <property type="match status" value="4"/>
</dbReference>
<evidence type="ECO:0000313" key="5">
    <source>
        <dbReference type="Ensembl" id="ENSGEVP00005014760.1"/>
    </source>
</evidence>
<feature type="domain" description="Ig-like" evidence="4">
    <location>
        <begin position="39"/>
        <end position="105"/>
    </location>
</feature>
<feature type="domain" description="Ig-like" evidence="4">
    <location>
        <begin position="354"/>
        <end position="440"/>
    </location>
</feature>
<dbReference type="Pfam" id="PF13895">
    <property type="entry name" value="Ig_2"/>
    <property type="match status" value="1"/>
</dbReference>
<accession>A0A8C4WBQ0</accession>
<dbReference type="Gene3D" id="2.60.40.10">
    <property type="entry name" value="Immunoglobulins"/>
    <property type="match status" value="5"/>
</dbReference>
<evidence type="ECO:0000259" key="4">
    <source>
        <dbReference type="PROSITE" id="PS50835"/>
    </source>
</evidence>
<evidence type="ECO:0000313" key="6">
    <source>
        <dbReference type="Proteomes" id="UP000694390"/>
    </source>
</evidence>
<name>A0A8C4WBQ0_9SAUR</name>
<dbReference type="AlphaFoldDB" id="A0A8C4WBQ0"/>
<dbReference type="InterPro" id="IPR050412">
    <property type="entry name" value="Ig-like_Receptors_ImmuneReg"/>
</dbReference>
<dbReference type="OrthoDB" id="6151406at2759"/>
<dbReference type="Pfam" id="PF13927">
    <property type="entry name" value="Ig_3"/>
    <property type="match status" value="1"/>
</dbReference>
<dbReference type="Ensembl" id="ENSGEVT00005015477.1">
    <property type="protein sequence ID" value="ENSGEVP00005014760.1"/>
    <property type="gene ID" value="ENSGEVG00005010495.1"/>
</dbReference>
<sequence>MGKARVYMCAYWILRSGRHILSERSQPVSLSMQAPPEAPSLSLSPPHPVYLPGESVTLTCSPPPGAPVAAEFQFSRDGGRKISSRSSDVHALSITGPEDSGSYTCVYWIRPSGRKIQSPGSRPVSIAVTAPPPAPRLSLDTPNTVYLAGERLNLSCSAPGAQEVTGYRFYKRPPEQSSEELPSPQGGPQLEILAAVGDEGSYTCQYWSRESGRELPSGLSQPITIRVTERPSAPQLALAPPHPVYVLGEWVTLRCSAPQGEGVTRYRFYRQRRGLIADGVPEPAGGAQLELRAEMGMAGLYVCAYWTLRAGREVPSGESRPISVSVIELIQGREVPSCASDAVSVSVFPAPAAPSLLLIPPLPLYVTGETVTAECIVPAGLYVPRAHWVLRDGEALREQPEPQLPLNVTRRDSGTYRCGYSTELHGRHLRSPPSDPVTLSMTDPPPQPALSVDPPSRAVSEGLPLLITCMAPWDASERRFHFYKDGAELPSGDTGSEISTTEPSIGSVNFSVLSILRASPSNTGEFSCGYELNMSGRWIPSPRSQAVNVTVRAWSLPIPLVAGCSGAATALALLLLLLICLCRKKVAGA</sequence>
<keyword evidence="3" id="KW-0472">Membrane</keyword>
<keyword evidence="3" id="KW-1133">Transmembrane helix</keyword>
<keyword evidence="1" id="KW-1015">Disulfide bond</keyword>
<dbReference type="SMART" id="SM00409">
    <property type="entry name" value="IG"/>
    <property type="match status" value="5"/>
</dbReference>
<reference evidence="5" key="2">
    <citation type="submission" date="2025-08" db="UniProtKB">
        <authorList>
            <consortium name="Ensembl"/>
        </authorList>
    </citation>
    <scope>IDENTIFICATION</scope>
</reference>
<proteinExistence type="predicted"/>
<evidence type="ECO:0000256" key="3">
    <source>
        <dbReference type="SAM" id="Phobius"/>
    </source>
</evidence>
<reference evidence="5" key="1">
    <citation type="submission" date="2019-06" db="EMBL/GenBank/DDBJ databases">
        <title>G10K-VGP Goodes thornscrub tortoise genome, primary haplotype.</title>
        <authorList>
            <person name="Murphy B."/>
            <person name="Edwards T."/>
            <person name="Rhie A."/>
            <person name="Koren S."/>
            <person name="Phillippy A."/>
            <person name="Fedrigo O."/>
            <person name="Haase B."/>
            <person name="Mountcastle J."/>
            <person name="Lewin H."/>
            <person name="Damas J."/>
            <person name="Howe K."/>
            <person name="Formenti G."/>
            <person name="Myers G."/>
            <person name="Durbin R."/>
            <person name="Jarvis E.D."/>
        </authorList>
    </citation>
    <scope>NUCLEOTIDE SEQUENCE [LARGE SCALE GENOMIC DNA]</scope>
</reference>
<dbReference type="InterPro" id="IPR003598">
    <property type="entry name" value="Ig_sub2"/>
</dbReference>
<evidence type="ECO:0000256" key="1">
    <source>
        <dbReference type="ARBA" id="ARBA00023157"/>
    </source>
</evidence>
<keyword evidence="6" id="KW-1185">Reference proteome</keyword>
<dbReference type="SUPFAM" id="SSF48726">
    <property type="entry name" value="Immunoglobulin"/>
    <property type="match status" value="5"/>
</dbReference>
<feature type="transmembrane region" description="Helical" evidence="3">
    <location>
        <begin position="560"/>
        <end position="582"/>
    </location>
</feature>
<dbReference type="InterPro" id="IPR003599">
    <property type="entry name" value="Ig_sub"/>
</dbReference>
<dbReference type="PROSITE" id="PS50835">
    <property type="entry name" value="IG_LIKE"/>
    <property type="match status" value="4"/>
</dbReference>
<reference evidence="5" key="3">
    <citation type="submission" date="2025-09" db="UniProtKB">
        <authorList>
            <consortium name="Ensembl"/>
        </authorList>
    </citation>
    <scope>IDENTIFICATION</scope>
</reference>
<feature type="domain" description="Ig-like" evidence="4">
    <location>
        <begin position="135"/>
        <end position="220"/>
    </location>
</feature>
<dbReference type="InterPro" id="IPR007110">
    <property type="entry name" value="Ig-like_dom"/>
</dbReference>
<organism evidence="5 6">
    <name type="scientific">Gopherus evgoodei</name>
    <name type="common">Goodes thornscrub tortoise</name>
    <dbReference type="NCBI Taxonomy" id="1825980"/>
    <lineage>
        <taxon>Eukaryota</taxon>
        <taxon>Metazoa</taxon>
        <taxon>Chordata</taxon>
        <taxon>Craniata</taxon>
        <taxon>Vertebrata</taxon>
        <taxon>Euteleostomi</taxon>
        <taxon>Archelosauria</taxon>
        <taxon>Testudinata</taxon>
        <taxon>Testudines</taxon>
        <taxon>Cryptodira</taxon>
        <taxon>Durocryptodira</taxon>
        <taxon>Testudinoidea</taxon>
        <taxon>Testudinidae</taxon>
        <taxon>Gopherus</taxon>
    </lineage>
</organism>
<evidence type="ECO:0000256" key="2">
    <source>
        <dbReference type="SAM" id="MobiDB-lite"/>
    </source>
</evidence>
<keyword evidence="3" id="KW-0812">Transmembrane</keyword>
<dbReference type="PANTHER" id="PTHR11738:SF186">
    <property type="entry name" value="OSTEOCLAST-ASSOCIATED IMMUNOGLOBULIN-LIKE RECEPTOR"/>
    <property type="match status" value="1"/>
</dbReference>
<dbReference type="Proteomes" id="UP000694390">
    <property type="component" value="Chromosome 21"/>
</dbReference>
<feature type="domain" description="Ig-like" evidence="4">
    <location>
        <begin position="448"/>
        <end position="528"/>
    </location>
</feature>
<protein>
    <recommendedName>
        <fullName evidence="4">Ig-like domain-containing protein</fullName>
    </recommendedName>
</protein>
<feature type="region of interest" description="Disordered" evidence="2">
    <location>
        <begin position="424"/>
        <end position="455"/>
    </location>
</feature>
<dbReference type="InterPro" id="IPR036179">
    <property type="entry name" value="Ig-like_dom_sf"/>
</dbReference>
<dbReference type="GeneTree" id="ENSGT00680000100998"/>
<dbReference type="InterPro" id="IPR013783">
    <property type="entry name" value="Ig-like_fold"/>
</dbReference>
<dbReference type="PANTHER" id="PTHR11738">
    <property type="entry name" value="MHC CLASS I NK CELL RECEPTOR"/>
    <property type="match status" value="1"/>
</dbReference>